<dbReference type="InterPro" id="IPR029058">
    <property type="entry name" value="AB_hydrolase_fold"/>
</dbReference>
<dbReference type="GO" id="GO:0009696">
    <property type="term" value="P:salicylic acid metabolic process"/>
    <property type="evidence" value="ECO:0007669"/>
    <property type="project" value="TreeGrafter"/>
</dbReference>
<accession>A0A2P5BYY0</accession>
<dbReference type="AlphaFoldDB" id="A0A2P5BYY0"/>
<gene>
    <name evidence="2" type="ORF">PanWU01x14_197520</name>
</gene>
<dbReference type="GO" id="GO:0080031">
    <property type="term" value="F:methyl salicylate esterase activity"/>
    <property type="evidence" value="ECO:0007669"/>
    <property type="project" value="TreeGrafter"/>
</dbReference>
<sequence>MCGQNNYLLAKKALLALEEAGVFTSSGLVKDKEAKILNQTETMVAARAGRGEGHFVLVHGACHGAWSCFKVKPLLEAAGHQVTTLDNAASGINMKEIQDVRSMFEYSKPLLEFME</sequence>
<comment type="caution">
    <text evidence="2">The sequence shown here is derived from an EMBL/GenBank/DDBJ whole genome shotgun (WGS) entry which is preliminary data.</text>
</comment>
<dbReference type="SUPFAM" id="SSF53474">
    <property type="entry name" value="alpha/beta-Hydrolases"/>
    <property type="match status" value="1"/>
</dbReference>
<dbReference type="Proteomes" id="UP000237105">
    <property type="component" value="Unassembled WGS sequence"/>
</dbReference>
<dbReference type="GO" id="GO:0080030">
    <property type="term" value="F:methyl indole-3-acetate esterase activity"/>
    <property type="evidence" value="ECO:0007669"/>
    <property type="project" value="TreeGrafter"/>
</dbReference>
<name>A0A2P5BYY0_PARAD</name>
<keyword evidence="3" id="KW-1185">Reference proteome</keyword>
<organism evidence="2 3">
    <name type="scientific">Parasponia andersonii</name>
    <name type="common">Sponia andersonii</name>
    <dbReference type="NCBI Taxonomy" id="3476"/>
    <lineage>
        <taxon>Eukaryota</taxon>
        <taxon>Viridiplantae</taxon>
        <taxon>Streptophyta</taxon>
        <taxon>Embryophyta</taxon>
        <taxon>Tracheophyta</taxon>
        <taxon>Spermatophyta</taxon>
        <taxon>Magnoliopsida</taxon>
        <taxon>eudicotyledons</taxon>
        <taxon>Gunneridae</taxon>
        <taxon>Pentapetalae</taxon>
        <taxon>rosids</taxon>
        <taxon>fabids</taxon>
        <taxon>Rosales</taxon>
        <taxon>Cannabaceae</taxon>
        <taxon>Parasponia</taxon>
    </lineage>
</organism>
<evidence type="ECO:0000256" key="1">
    <source>
        <dbReference type="ARBA" id="ARBA00022801"/>
    </source>
</evidence>
<protein>
    <submittedName>
        <fullName evidence="2">Alpha/Beta hydrolase fold containing protein</fullName>
    </submittedName>
</protein>
<dbReference type="STRING" id="3476.A0A2P5BYY0"/>
<dbReference type="PANTHER" id="PTHR10992">
    <property type="entry name" value="METHYLESTERASE FAMILY MEMBER"/>
    <property type="match status" value="1"/>
</dbReference>
<dbReference type="Gene3D" id="3.40.50.1820">
    <property type="entry name" value="alpha/beta hydrolase"/>
    <property type="match status" value="1"/>
</dbReference>
<dbReference type="GO" id="GO:0080032">
    <property type="term" value="F:methyl jasmonate esterase activity"/>
    <property type="evidence" value="ECO:0007669"/>
    <property type="project" value="TreeGrafter"/>
</dbReference>
<proteinExistence type="predicted"/>
<dbReference type="EMBL" id="JXTB01000199">
    <property type="protein sequence ID" value="PON54022.1"/>
    <property type="molecule type" value="Genomic_DNA"/>
</dbReference>
<keyword evidence="1 2" id="KW-0378">Hydrolase</keyword>
<dbReference type="PANTHER" id="PTHR10992:SF1083">
    <property type="entry name" value="METHYLESTERASE 1"/>
    <property type="match status" value="1"/>
</dbReference>
<evidence type="ECO:0000313" key="3">
    <source>
        <dbReference type="Proteomes" id="UP000237105"/>
    </source>
</evidence>
<dbReference type="GO" id="GO:0009694">
    <property type="term" value="P:jasmonic acid metabolic process"/>
    <property type="evidence" value="ECO:0007669"/>
    <property type="project" value="TreeGrafter"/>
</dbReference>
<dbReference type="InterPro" id="IPR045889">
    <property type="entry name" value="MES/HNL"/>
</dbReference>
<reference evidence="3" key="1">
    <citation type="submission" date="2016-06" db="EMBL/GenBank/DDBJ databases">
        <title>Parallel loss of symbiosis genes in relatives of nitrogen-fixing non-legume Parasponia.</title>
        <authorList>
            <person name="Van Velzen R."/>
            <person name="Holmer R."/>
            <person name="Bu F."/>
            <person name="Rutten L."/>
            <person name="Van Zeijl A."/>
            <person name="Liu W."/>
            <person name="Santuari L."/>
            <person name="Cao Q."/>
            <person name="Sharma T."/>
            <person name="Shen D."/>
            <person name="Roswanjaya Y."/>
            <person name="Wardhani T."/>
            <person name="Kalhor M.S."/>
            <person name="Jansen J."/>
            <person name="Van den Hoogen J."/>
            <person name="Gungor B."/>
            <person name="Hartog M."/>
            <person name="Hontelez J."/>
            <person name="Verver J."/>
            <person name="Yang W.-C."/>
            <person name="Schijlen E."/>
            <person name="Repin R."/>
            <person name="Schilthuizen M."/>
            <person name="Schranz E."/>
            <person name="Heidstra R."/>
            <person name="Miyata K."/>
            <person name="Fedorova E."/>
            <person name="Kohlen W."/>
            <person name="Bisseling T."/>
            <person name="Smit S."/>
            <person name="Geurts R."/>
        </authorList>
    </citation>
    <scope>NUCLEOTIDE SEQUENCE [LARGE SCALE GENOMIC DNA]</scope>
    <source>
        <strain evidence="3">cv. WU1-14</strain>
    </source>
</reference>
<evidence type="ECO:0000313" key="2">
    <source>
        <dbReference type="EMBL" id="PON54022.1"/>
    </source>
</evidence>
<dbReference type="OrthoDB" id="408373at2759"/>